<evidence type="ECO:0000256" key="5">
    <source>
        <dbReference type="ARBA" id="ARBA00022697"/>
    </source>
</evidence>
<dbReference type="PANTHER" id="PTHR46278">
    <property type="entry name" value="DEHYDROGENASE, PUTATIVE-RELATED"/>
    <property type="match status" value="1"/>
</dbReference>
<keyword evidence="4" id="KW-0028">Amino-acid biosynthesis</keyword>
<evidence type="ECO:0000256" key="8">
    <source>
        <dbReference type="ARBA" id="ARBA00023002"/>
    </source>
</evidence>
<dbReference type="Gene3D" id="3.30.360.10">
    <property type="entry name" value="Dihydrodipicolinate Reductase, domain 2"/>
    <property type="match status" value="1"/>
</dbReference>
<dbReference type="GO" id="GO:0009097">
    <property type="term" value="P:isoleucine biosynthetic process"/>
    <property type="evidence" value="ECO:0007669"/>
    <property type="project" value="InterPro"/>
</dbReference>
<evidence type="ECO:0000259" key="12">
    <source>
        <dbReference type="SMART" id="SM00859"/>
    </source>
</evidence>
<organism evidence="13">
    <name type="scientific">anaerobic digester metagenome</name>
    <dbReference type="NCBI Taxonomy" id="1263854"/>
    <lineage>
        <taxon>unclassified sequences</taxon>
        <taxon>metagenomes</taxon>
        <taxon>ecological metagenomes</taxon>
    </lineage>
</organism>
<dbReference type="Gene3D" id="3.40.50.720">
    <property type="entry name" value="NAD(P)-binding Rossmann-like Domain"/>
    <property type="match status" value="1"/>
</dbReference>
<dbReference type="NCBIfam" id="NF011456">
    <property type="entry name" value="PRK14874.1"/>
    <property type="match status" value="1"/>
</dbReference>
<evidence type="ECO:0000256" key="10">
    <source>
        <dbReference type="ARBA" id="ARBA00023167"/>
    </source>
</evidence>
<evidence type="ECO:0000256" key="2">
    <source>
        <dbReference type="ARBA" id="ARBA00011738"/>
    </source>
</evidence>
<dbReference type="GO" id="GO:0046983">
    <property type="term" value="F:protein dimerization activity"/>
    <property type="evidence" value="ECO:0007669"/>
    <property type="project" value="InterPro"/>
</dbReference>
<evidence type="ECO:0000256" key="7">
    <source>
        <dbReference type="ARBA" id="ARBA00022915"/>
    </source>
</evidence>
<evidence type="ECO:0000256" key="9">
    <source>
        <dbReference type="ARBA" id="ARBA00023154"/>
    </source>
</evidence>
<dbReference type="EMBL" id="CAADRM010000105">
    <property type="protein sequence ID" value="VFU15384.1"/>
    <property type="molecule type" value="Genomic_DNA"/>
</dbReference>
<comment type="subunit">
    <text evidence="2">Homodimer.</text>
</comment>
<keyword evidence="8 13" id="KW-0560">Oxidoreductase</keyword>
<dbReference type="InterPro" id="IPR000534">
    <property type="entry name" value="Semialdehyde_DH_NAD-bd"/>
</dbReference>
<dbReference type="GO" id="GO:0009086">
    <property type="term" value="P:methionine biosynthetic process"/>
    <property type="evidence" value="ECO:0007669"/>
    <property type="project" value="UniProtKB-KW"/>
</dbReference>
<evidence type="ECO:0000256" key="11">
    <source>
        <dbReference type="ARBA" id="ARBA00047891"/>
    </source>
</evidence>
<comment type="catalytic activity">
    <reaction evidence="11">
        <text>L-aspartate 4-semialdehyde + phosphate + NADP(+) = 4-phospho-L-aspartate + NADPH + H(+)</text>
        <dbReference type="Rhea" id="RHEA:24284"/>
        <dbReference type="ChEBI" id="CHEBI:15378"/>
        <dbReference type="ChEBI" id="CHEBI:43474"/>
        <dbReference type="ChEBI" id="CHEBI:57535"/>
        <dbReference type="ChEBI" id="CHEBI:57783"/>
        <dbReference type="ChEBI" id="CHEBI:58349"/>
        <dbReference type="ChEBI" id="CHEBI:537519"/>
        <dbReference type="EC" id="1.2.1.11"/>
    </reaction>
</comment>
<evidence type="ECO:0000256" key="3">
    <source>
        <dbReference type="ARBA" id="ARBA00013120"/>
    </source>
</evidence>
<dbReference type="GO" id="GO:0051287">
    <property type="term" value="F:NAD binding"/>
    <property type="evidence" value="ECO:0007669"/>
    <property type="project" value="InterPro"/>
</dbReference>
<evidence type="ECO:0000256" key="4">
    <source>
        <dbReference type="ARBA" id="ARBA00022605"/>
    </source>
</evidence>
<dbReference type="PIRSF" id="PIRSF000148">
    <property type="entry name" value="ASA_dh"/>
    <property type="match status" value="1"/>
</dbReference>
<dbReference type="Pfam" id="PF01118">
    <property type="entry name" value="Semialdhyde_dh"/>
    <property type="match status" value="1"/>
</dbReference>
<feature type="domain" description="Semialdehyde dehydrogenase NAD-binding" evidence="12">
    <location>
        <begin position="6"/>
        <end position="121"/>
    </location>
</feature>
<dbReference type="GO" id="GO:0004073">
    <property type="term" value="F:aspartate-semialdehyde dehydrogenase activity"/>
    <property type="evidence" value="ECO:0007669"/>
    <property type="project" value="UniProtKB-EC"/>
</dbReference>
<dbReference type="PANTHER" id="PTHR46278:SF2">
    <property type="entry name" value="ASPARTATE-SEMIALDEHYDE DEHYDROGENASE"/>
    <property type="match status" value="1"/>
</dbReference>
<dbReference type="AlphaFoldDB" id="A0A485M1R4"/>
<dbReference type="GO" id="GO:0009088">
    <property type="term" value="P:threonine biosynthetic process"/>
    <property type="evidence" value="ECO:0007669"/>
    <property type="project" value="UniProtKB-KW"/>
</dbReference>
<dbReference type="GO" id="GO:0009089">
    <property type="term" value="P:lysine biosynthetic process via diaminopimelate"/>
    <property type="evidence" value="ECO:0007669"/>
    <property type="project" value="InterPro"/>
</dbReference>
<dbReference type="SUPFAM" id="SSF55347">
    <property type="entry name" value="Glyceraldehyde-3-phosphate dehydrogenase-like, C-terminal domain"/>
    <property type="match status" value="1"/>
</dbReference>
<dbReference type="CDD" id="cd02316">
    <property type="entry name" value="VcASADH2_like_N"/>
    <property type="match status" value="1"/>
</dbReference>
<dbReference type="GO" id="GO:0019877">
    <property type="term" value="P:diaminopimelate biosynthetic process"/>
    <property type="evidence" value="ECO:0007669"/>
    <property type="project" value="UniProtKB-KW"/>
</dbReference>
<evidence type="ECO:0000256" key="1">
    <source>
        <dbReference type="ARBA" id="ARBA00010584"/>
    </source>
</evidence>
<comment type="similarity">
    <text evidence="1">Belongs to the aspartate-semialdehyde dehydrogenase family.</text>
</comment>
<gene>
    <name evidence="13" type="primary">asd</name>
    <name evidence="13" type="ORF">SCFA_410038</name>
</gene>
<dbReference type="SMART" id="SM00859">
    <property type="entry name" value="Semialdhyde_dh"/>
    <property type="match status" value="1"/>
</dbReference>
<dbReference type="Pfam" id="PF02774">
    <property type="entry name" value="Semialdhyde_dhC"/>
    <property type="match status" value="1"/>
</dbReference>
<dbReference type="SUPFAM" id="SSF51735">
    <property type="entry name" value="NAD(P)-binding Rossmann-fold domains"/>
    <property type="match status" value="1"/>
</dbReference>
<keyword evidence="5" id="KW-0791">Threonine biosynthesis</keyword>
<dbReference type="InterPro" id="IPR036291">
    <property type="entry name" value="NAD(P)-bd_dom_sf"/>
</dbReference>
<evidence type="ECO:0000256" key="6">
    <source>
        <dbReference type="ARBA" id="ARBA00022857"/>
    </source>
</evidence>
<dbReference type="CDD" id="cd18131">
    <property type="entry name" value="ASADH_C_bac_euk_like"/>
    <property type="match status" value="1"/>
</dbReference>
<sequence length="337" mass="36978">MAKQYRIAVAGATTTAGKEIITVLEERGFPAAELVPLATPGSLGSTVEYRDEEIPVQSIKNTSFHGVDIAFFASTEKISQEYAGGAAKQGCMVVDTTPCFRMDEDIPLIVPEVNAHRISEHKGIIASPSPAAVQAALVLAPIHRAATVRRVVLSTYQAVSDMGDKALDELTEQIADLFNFRETQSALFPHQMAFNVIPQIGAFLDNAYTSEEMRIAQETRKVLEDSAIRISATTVLVPMYYCHSQSMNIETEKKLLPENARKILKRSPGIKVEDNPSEGVYPLPVYTTGKDECFVGRIREDLSTENGIALWSVLDNVRKGTAINAVQIAEHLISMRR</sequence>
<dbReference type="GO" id="GO:0050661">
    <property type="term" value="F:NADP binding"/>
    <property type="evidence" value="ECO:0007669"/>
    <property type="project" value="InterPro"/>
</dbReference>
<dbReference type="EC" id="1.2.1.11" evidence="3"/>
<keyword evidence="6" id="KW-0521">NADP</keyword>
<dbReference type="InterPro" id="IPR005986">
    <property type="entry name" value="Asp_semialdehyde_DH_beta"/>
</dbReference>
<protein>
    <recommendedName>
        <fullName evidence="3">aspartate-semialdehyde dehydrogenase</fullName>
        <ecNumber evidence="3">1.2.1.11</ecNumber>
    </recommendedName>
</protein>
<keyword evidence="10" id="KW-0486">Methionine biosynthesis</keyword>
<dbReference type="InterPro" id="IPR012280">
    <property type="entry name" value="Semialdhyde_DH_dimer_dom"/>
</dbReference>
<keyword evidence="9" id="KW-0457">Lysine biosynthesis</keyword>
<proteinExistence type="inferred from homology"/>
<reference evidence="13" key="1">
    <citation type="submission" date="2019-03" db="EMBL/GenBank/DDBJ databases">
        <authorList>
            <person name="Hao L."/>
        </authorList>
    </citation>
    <scope>NUCLEOTIDE SEQUENCE</scope>
</reference>
<evidence type="ECO:0000313" key="13">
    <source>
        <dbReference type="EMBL" id="VFU15384.1"/>
    </source>
</evidence>
<accession>A0A485M1R4</accession>
<keyword evidence="7" id="KW-0220">Diaminopimelate biosynthesis</keyword>
<dbReference type="NCBIfam" id="TIGR01296">
    <property type="entry name" value="asd_B"/>
    <property type="match status" value="1"/>
</dbReference>
<name>A0A485M1R4_9ZZZZ</name>